<protein>
    <submittedName>
        <fullName evidence="2">Uncharacterized protein</fullName>
    </submittedName>
</protein>
<dbReference type="STRING" id="37546.A0A1B0FFY8"/>
<dbReference type="VEuPathDB" id="VectorBase:GMOY002533"/>
<dbReference type="Proteomes" id="UP000092444">
    <property type="component" value="Unassembled WGS sequence"/>
</dbReference>
<dbReference type="EnsemblMetazoa" id="GMOY002533-RA">
    <property type="protein sequence ID" value="GMOY002533-PA"/>
    <property type="gene ID" value="GMOY002533"/>
</dbReference>
<dbReference type="Pfam" id="PF14969">
    <property type="entry name" value="DUF4508"/>
    <property type="match status" value="1"/>
</dbReference>
<dbReference type="PANTHER" id="PTHR16260">
    <property type="entry name" value="SIMILAR TO 1700123O20RIK PROTEIN"/>
    <property type="match status" value="1"/>
</dbReference>
<dbReference type="PANTHER" id="PTHR16260:SF3">
    <property type="entry name" value="CHROMOSOME 14 OPEN READING FRAME 119-LIKE-RELATED"/>
    <property type="match status" value="1"/>
</dbReference>
<reference evidence="2" key="1">
    <citation type="submission" date="2020-05" db="UniProtKB">
        <authorList>
            <consortium name="EnsemblMetazoa"/>
        </authorList>
    </citation>
    <scope>IDENTIFICATION</scope>
    <source>
        <strain evidence="2">Yale</strain>
    </source>
</reference>
<evidence type="ECO:0000256" key="1">
    <source>
        <dbReference type="SAM" id="MobiDB-lite"/>
    </source>
</evidence>
<feature type="compositionally biased region" description="Polar residues" evidence="1">
    <location>
        <begin position="152"/>
        <end position="167"/>
    </location>
</feature>
<keyword evidence="3" id="KW-1185">Reference proteome</keyword>
<dbReference type="EMBL" id="CCAG010004727">
    <property type="status" value="NOT_ANNOTATED_CDS"/>
    <property type="molecule type" value="Genomic_DNA"/>
</dbReference>
<dbReference type="AlphaFoldDB" id="A0A1B0FFY8"/>
<evidence type="ECO:0000313" key="2">
    <source>
        <dbReference type="EnsemblMetazoa" id="GMOY002533-PA"/>
    </source>
</evidence>
<sequence length="296" mass="33444">MSMNNLTIDGEFRYVVQWFNEWSELQRDDFIPILVEYLATKATNATCEISPTASARRDVALDTNSHTNGIAEDVKNMLIINEKPLSLFQCRIKLFRQWHPKWPLEFKGKLQQKIIEIDEKVGARIASELKRRQSTTAAASAGTTNANCKSVMDTNEPSSNEKNSFSDSILEVLREGKETSVDDIENIMYDANKPNDDDAIYNNDNNNNTQQRQKQQKINDVDLSTSHVVTEKPVEQVKMHKQLFNKETASTTVTDQQQQEEQQQQTTMSVAVTVNSVNSIVTQAITTTNAEVPLVA</sequence>
<proteinExistence type="predicted"/>
<evidence type="ECO:0000313" key="3">
    <source>
        <dbReference type="Proteomes" id="UP000092444"/>
    </source>
</evidence>
<feature type="region of interest" description="Disordered" evidence="1">
    <location>
        <begin position="131"/>
        <end position="167"/>
    </location>
</feature>
<name>A0A1B0FFY8_GLOMM</name>
<feature type="compositionally biased region" description="Low complexity" evidence="1">
    <location>
        <begin position="200"/>
        <end position="218"/>
    </location>
</feature>
<accession>A0A1B0FFY8</accession>
<organism evidence="2 3">
    <name type="scientific">Glossina morsitans morsitans</name>
    <name type="common">Savannah tsetse fly</name>
    <dbReference type="NCBI Taxonomy" id="37546"/>
    <lineage>
        <taxon>Eukaryota</taxon>
        <taxon>Metazoa</taxon>
        <taxon>Ecdysozoa</taxon>
        <taxon>Arthropoda</taxon>
        <taxon>Hexapoda</taxon>
        <taxon>Insecta</taxon>
        <taxon>Pterygota</taxon>
        <taxon>Neoptera</taxon>
        <taxon>Endopterygota</taxon>
        <taxon>Diptera</taxon>
        <taxon>Brachycera</taxon>
        <taxon>Muscomorpha</taxon>
        <taxon>Hippoboscoidea</taxon>
        <taxon>Glossinidae</taxon>
        <taxon>Glossina</taxon>
    </lineage>
</organism>
<feature type="compositionally biased region" description="Low complexity" evidence="1">
    <location>
        <begin position="134"/>
        <end position="147"/>
    </location>
</feature>
<dbReference type="InterPro" id="IPR028019">
    <property type="entry name" value="DUF4508"/>
</dbReference>
<feature type="region of interest" description="Disordered" evidence="1">
    <location>
        <begin position="191"/>
        <end position="219"/>
    </location>
</feature>